<comment type="caution">
    <text evidence="2">The sequence shown here is derived from an EMBL/GenBank/DDBJ whole genome shotgun (WGS) entry which is preliminary data.</text>
</comment>
<keyword evidence="1" id="KW-1133">Transmembrane helix</keyword>
<evidence type="ECO:0000313" key="2">
    <source>
        <dbReference type="EMBL" id="CAG7836784.1"/>
    </source>
</evidence>
<proteinExistence type="predicted"/>
<evidence type="ECO:0000256" key="1">
    <source>
        <dbReference type="SAM" id="Phobius"/>
    </source>
</evidence>
<feature type="transmembrane region" description="Helical" evidence="1">
    <location>
        <begin position="25"/>
        <end position="44"/>
    </location>
</feature>
<keyword evidence="1" id="KW-0472">Membrane</keyword>
<dbReference type="AlphaFoldDB" id="A0A8J2LQA1"/>
<gene>
    <name evidence="2" type="ORF">AFUS01_LOCUS45987</name>
</gene>
<keyword evidence="3" id="KW-1185">Reference proteome</keyword>
<accession>A0A8J2LQA1</accession>
<name>A0A8J2LQA1_9HEXA</name>
<dbReference type="EMBL" id="CAJVCH010571157">
    <property type="protein sequence ID" value="CAG7836784.1"/>
    <property type="molecule type" value="Genomic_DNA"/>
</dbReference>
<sequence>MLTQRRVKNILCFLKEDKKPIAHRVYLLYSPVIVSAIVRCAIVFKYGEWLGSLYGCLVGEQMVSGESSELFSNYWLCGEL</sequence>
<protein>
    <submittedName>
        <fullName evidence="2">Uncharacterized protein</fullName>
    </submittedName>
</protein>
<evidence type="ECO:0000313" key="3">
    <source>
        <dbReference type="Proteomes" id="UP000708208"/>
    </source>
</evidence>
<dbReference type="Proteomes" id="UP000708208">
    <property type="component" value="Unassembled WGS sequence"/>
</dbReference>
<reference evidence="2" key="1">
    <citation type="submission" date="2021-06" db="EMBL/GenBank/DDBJ databases">
        <authorList>
            <person name="Hodson N. C."/>
            <person name="Mongue J. A."/>
            <person name="Jaron S. K."/>
        </authorList>
    </citation>
    <scope>NUCLEOTIDE SEQUENCE</scope>
</reference>
<organism evidence="2 3">
    <name type="scientific">Allacma fusca</name>
    <dbReference type="NCBI Taxonomy" id="39272"/>
    <lineage>
        <taxon>Eukaryota</taxon>
        <taxon>Metazoa</taxon>
        <taxon>Ecdysozoa</taxon>
        <taxon>Arthropoda</taxon>
        <taxon>Hexapoda</taxon>
        <taxon>Collembola</taxon>
        <taxon>Symphypleona</taxon>
        <taxon>Sminthuridae</taxon>
        <taxon>Allacma</taxon>
    </lineage>
</organism>
<keyword evidence="1" id="KW-0812">Transmembrane</keyword>